<gene>
    <name evidence="1" type="ORF">Tco_1041049</name>
</gene>
<evidence type="ECO:0000313" key="2">
    <source>
        <dbReference type="Proteomes" id="UP001151760"/>
    </source>
</evidence>
<reference evidence="1" key="1">
    <citation type="journal article" date="2022" name="Int. J. Mol. Sci.">
        <title>Draft Genome of Tanacetum Coccineum: Genomic Comparison of Closely Related Tanacetum-Family Plants.</title>
        <authorList>
            <person name="Yamashiro T."/>
            <person name="Shiraishi A."/>
            <person name="Nakayama K."/>
            <person name="Satake H."/>
        </authorList>
    </citation>
    <scope>NUCLEOTIDE SEQUENCE</scope>
</reference>
<reference evidence="1" key="2">
    <citation type="submission" date="2022-01" db="EMBL/GenBank/DDBJ databases">
        <authorList>
            <person name="Yamashiro T."/>
            <person name="Shiraishi A."/>
            <person name="Satake H."/>
            <person name="Nakayama K."/>
        </authorList>
    </citation>
    <scope>NUCLEOTIDE SEQUENCE</scope>
</reference>
<comment type="caution">
    <text evidence="1">The sequence shown here is derived from an EMBL/GenBank/DDBJ whole genome shotgun (WGS) entry which is preliminary data.</text>
</comment>
<sequence length="142" mass="16490">MPRILIPLRPILGVLQIGIKSQGYREPGAAARMTILKQTTLKQTTMMYHYGHSKLNAKVFIMQDDKSTKNVEAFKYTKCSFISSEYVAEMHKKDYRRKDPASELRARWDTINPNNICSKFTADIEDESDDNLTFDRFFKNTN</sequence>
<name>A0ABQ5GFZ2_9ASTR</name>
<protein>
    <submittedName>
        <fullName evidence="1">Uncharacterized protein</fullName>
    </submittedName>
</protein>
<proteinExistence type="predicted"/>
<accession>A0ABQ5GFZ2</accession>
<evidence type="ECO:0000313" key="1">
    <source>
        <dbReference type="EMBL" id="GJT74324.1"/>
    </source>
</evidence>
<dbReference type="EMBL" id="BQNB010018432">
    <property type="protein sequence ID" value="GJT74324.1"/>
    <property type="molecule type" value="Genomic_DNA"/>
</dbReference>
<dbReference type="Proteomes" id="UP001151760">
    <property type="component" value="Unassembled WGS sequence"/>
</dbReference>
<keyword evidence="2" id="KW-1185">Reference proteome</keyword>
<organism evidence="1 2">
    <name type="scientific">Tanacetum coccineum</name>
    <dbReference type="NCBI Taxonomy" id="301880"/>
    <lineage>
        <taxon>Eukaryota</taxon>
        <taxon>Viridiplantae</taxon>
        <taxon>Streptophyta</taxon>
        <taxon>Embryophyta</taxon>
        <taxon>Tracheophyta</taxon>
        <taxon>Spermatophyta</taxon>
        <taxon>Magnoliopsida</taxon>
        <taxon>eudicotyledons</taxon>
        <taxon>Gunneridae</taxon>
        <taxon>Pentapetalae</taxon>
        <taxon>asterids</taxon>
        <taxon>campanulids</taxon>
        <taxon>Asterales</taxon>
        <taxon>Asteraceae</taxon>
        <taxon>Asteroideae</taxon>
        <taxon>Anthemideae</taxon>
        <taxon>Anthemidinae</taxon>
        <taxon>Tanacetum</taxon>
    </lineage>
</organism>